<feature type="region of interest" description="Disordered" evidence="4">
    <location>
        <begin position="893"/>
        <end position="913"/>
    </location>
</feature>
<dbReference type="Gene3D" id="1.25.40.10">
    <property type="entry name" value="Tetratricopeptide repeat domain"/>
    <property type="match status" value="3"/>
</dbReference>
<feature type="compositionally biased region" description="Polar residues" evidence="4">
    <location>
        <begin position="918"/>
        <end position="936"/>
    </location>
</feature>
<accession>A0A1Y2FR36</accession>
<sequence length="1254" mass="142340">MSATKIEEEIDSSRCHGQWQKLPKLAKKISKYQNYSVLEQLIYGEHSLNVNLNLRRKHVAYDSDNPSKLSYEPAIPKDSLTEAQNYLKKAIENGNSEPNSPYTQQAKILLARSNLEIGEIDEAIKQLNEVQLNFDETQSNLSYNKIVIIMGWTLKGLSYELSENKDKAIECYNHVVEIIEKQLSSQGQVDTESQSIATSDITKKGQDVGSTSDSLSEQWVDWSEEALYRVGLLTYNKGDMVNAEKIFKLYNTVVSLCKELPPHKKFKPIPVNKTLINLLLKPYKDFDSPVSGIPVYSSNYSIPSLLYRDLYSLLSNYEELVCNCQQFPKGEDATRLELERNERIVECYKYWTIVECGIERKSEAEVLEKKKGLLEILYRGTRHTYQSLAILRWIAHTFTYMVVNFGDNLSREDKIEAMSSILKYIEYFEKIFETLKTNERKKQEELEAMVVTPSLKKRASIMSQDAWGSPTTDSPISSLVINNVEGESLTDMVGVVIACVRVALEIAEGDVNTIMVALQNVDKALKLYNNIGENLPDYRQTLTKLLQYRGIIYGELALEIRDNKLRNEYSNIAINSYELCIRYDKKQWDVYYQLALQKAEMLEISSAIEYLNRSITINPNNVPSWNLLALLCSAQGNITQALKVCEIGWKTTVTKLTQLQATQEYPKENEEPNTSPNVDSLSALESIKNKTKFRWDLVSRANREELINFKITHFLLHVKHFGAQESVKLLQSLFSLYMKLFVSNNIPGVGEVIAPEINDCSSIRMQRNGIPIQGGLDSYSDFNSYSIQYNQNHASDAVSFSAFTSNQAQNYSPYHFRQLDLLITLWIISSNISRQLGAFNEAYKAIMEAKRLAKIMGHIEYQNRNKGSSIYNNGGKKNEVYSPVRNRPISSAASVMSSQLPTDNASFRSNRSKSNLSDVIEENNLNTPDLNSLSPNKLRRTNSAKSAISLLGIAYPAEVQKSDSPWEITTNRMRRVIADLEFERIQIQYDQLRRLSSKVKKSNPICEKYLKKSKMFEINIDELLTEPSNVSLNSPIKETNDTKVTITPEDDDKDSASAANENQSTTEDNKADSSNPTSDDKSILSGKDQPQTLSANAASTNKKPPIMTDGKSDEDKEDEEEKEIVEPMNITLDSLIDQLNNISIVDDDHLPTRVLLGQLYYQTKNYELAEYWLQRSVKNNKNRGANGGKSGETTYFGGVTGSWGWEGWHWLGMCYNESNMGKEGQAIQCLQYAVDLEHRSQSRGFECLSKICPL</sequence>
<evidence type="ECO:0000259" key="5">
    <source>
        <dbReference type="Pfam" id="PF19440"/>
    </source>
</evidence>
<feature type="region of interest" description="Disordered" evidence="4">
    <location>
        <begin position="918"/>
        <end position="937"/>
    </location>
</feature>
<feature type="region of interest" description="Disordered" evidence="4">
    <location>
        <begin position="194"/>
        <end position="213"/>
    </location>
</feature>
<evidence type="ECO:0000256" key="4">
    <source>
        <dbReference type="SAM" id="MobiDB-lite"/>
    </source>
</evidence>
<evidence type="ECO:0000313" key="6">
    <source>
        <dbReference type="EMBL" id="ORY86472.1"/>
    </source>
</evidence>
<dbReference type="EMBL" id="MCOG01000002">
    <property type="protein sequence ID" value="ORY86472.1"/>
    <property type="molecule type" value="Genomic_DNA"/>
</dbReference>
<feature type="domain" description="Tetratricopeptide repeat protein 7 N-terminal" evidence="5">
    <location>
        <begin position="2"/>
        <end position="163"/>
    </location>
</feature>
<dbReference type="InterPro" id="IPR051722">
    <property type="entry name" value="Endocytosis_PI4K-reg_protein"/>
</dbReference>
<dbReference type="Pfam" id="PF13431">
    <property type="entry name" value="TPR_17"/>
    <property type="match status" value="1"/>
</dbReference>
<dbReference type="PANTHER" id="PTHR23083:SF464">
    <property type="entry name" value="TETRATRICOPEPTIDE REPEAT DOMAIN 7, ISOFORM A"/>
    <property type="match status" value="1"/>
</dbReference>
<proteinExistence type="inferred from homology"/>
<name>A0A1Y2FR36_9FUNG</name>
<protein>
    <submittedName>
        <fullName evidence="6">TPR-like protein</fullName>
    </submittedName>
</protein>
<evidence type="ECO:0000256" key="2">
    <source>
        <dbReference type="ARBA" id="ARBA00038251"/>
    </source>
</evidence>
<dbReference type="OrthoDB" id="29013at2759"/>
<feature type="compositionally biased region" description="Polar residues" evidence="4">
    <location>
        <begin position="1030"/>
        <end position="1045"/>
    </location>
</feature>
<dbReference type="Pfam" id="PF19440">
    <property type="entry name" value="TTC7_N"/>
    <property type="match status" value="1"/>
</dbReference>
<dbReference type="InterPro" id="IPR011990">
    <property type="entry name" value="TPR-like_helical_dom_sf"/>
</dbReference>
<comment type="caution">
    <text evidence="6">The sequence shown here is derived from an EMBL/GenBank/DDBJ whole genome shotgun (WGS) entry which is preliminary data.</text>
</comment>
<dbReference type="AlphaFoldDB" id="A0A1Y2FR36"/>
<comment type="function">
    <text evidence="1">Involved in endocytosis.</text>
</comment>
<evidence type="ECO:0000256" key="1">
    <source>
        <dbReference type="ARBA" id="ARBA00002550"/>
    </source>
</evidence>
<dbReference type="InterPro" id="IPR019734">
    <property type="entry name" value="TPR_rpt"/>
</dbReference>
<feature type="compositionally biased region" description="Polar residues" evidence="4">
    <location>
        <begin position="1088"/>
        <end position="1102"/>
    </location>
</feature>
<feature type="compositionally biased region" description="Polar residues" evidence="4">
    <location>
        <begin position="1057"/>
        <end position="1077"/>
    </location>
</feature>
<keyword evidence="3" id="KW-0802">TPR repeat</keyword>
<dbReference type="STRING" id="1754190.A0A1Y2FR36"/>
<dbReference type="SUPFAM" id="SSF48452">
    <property type="entry name" value="TPR-like"/>
    <property type="match status" value="3"/>
</dbReference>
<dbReference type="InterPro" id="IPR045819">
    <property type="entry name" value="TTC7_N"/>
</dbReference>
<gene>
    <name evidence="6" type="ORF">LY90DRAFT_696785</name>
</gene>
<dbReference type="PROSITE" id="PS50005">
    <property type="entry name" value="TPR"/>
    <property type="match status" value="1"/>
</dbReference>
<evidence type="ECO:0000256" key="3">
    <source>
        <dbReference type="PROSITE-ProRule" id="PRU00339"/>
    </source>
</evidence>
<evidence type="ECO:0000313" key="7">
    <source>
        <dbReference type="Proteomes" id="UP000193920"/>
    </source>
</evidence>
<dbReference type="PANTHER" id="PTHR23083">
    <property type="entry name" value="TETRATRICOPEPTIDE REPEAT PROTEIN, TPR"/>
    <property type="match status" value="1"/>
</dbReference>
<keyword evidence="7" id="KW-1185">Reference proteome</keyword>
<dbReference type="Proteomes" id="UP000193920">
    <property type="component" value="Unassembled WGS sequence"/>
</dbReference>
<reference evidence="6 7" key="1">
    <citation type="submission" date="2016-08" db="EMBL/GenBank/DDBJ databases">
        <title>A Parts List for Fungal Cellulosomes Revealed by Comparative Genomics.</title>
        <authorList>
            <consortium name="DOE Joint Genome Institute"/>
            <person name="Haitjema C.H."/>
            <person name="Gilmore S.P."/>
            <person name="Henske J.K."/>
            <person name="Solomon K.V."/>
            <person name="De Groot R."/>
            <person name="Kuo A."/>
            <person name="Mondo S.J."/>
            <person name="Salamov A.A."/>
            <person name="Labutti K."/>
            <person name="Zhao Z."/>
            <person name="Chiniquy J."/>
            <person name="Barry K."/>
            <person name="Brewer H.M."/>
            <person name="Purvine S.O."/>
            <person name="Wright A.T."/>
            <person name="Boxma B."/>
            <person name="Van Alen T."/>
            <person name="Hackstein J.H."/>
            <person name="Baker S.E."/>
            <person name="Grigoriev I.V."/>
            <person name="O'Malley M.A."/>
        </authorList>
    </citation>
    <scope>NUCLEOTIDE SEQUENCE [LARGE SCALE GENOMIC DNA]</scope>
    <source>
        <strain evidence="6 7">G1</strain>
    </source>
</reference>
<comment type="similarity">
    <text evidence="2">Belongs to the YPP1 family.</text>
</comment>
<dbReference type="SMART" id="SM00028">
    <property type="entry name" value="TPR"/>
    <property type="match status" value="4"/>
</dbReference>
<feature type="repeat" description="TPR" evidence="3">
    <location>
        <begin position="588"/>
        <end position="621"/>
    </location>
</feature>
<feature type="region of interest" description="Disordered" evidence="4">
    <location>
        <begin position="1030"/>
        <end position="1123"/>
    </location>
</feature>
<organism evidence="6 7">
    <name type="scientific">Neocallimastix californiae</name>
    <dbReference type="NCBI Taxonomy" id="1754190"/>
    <lineage>
        <taxon>Eukaryota</taxon>
        <taxon>Fungi</taxon>
        <taxon>Fungi incertae sedis</taxon>
        <taxon>Chytridiomycota</taxon>
        <taxon>Chytridiomycota incertae sedis</taxon>
        <taxon>Neocallimastigomycetes</taxon>
        <taxon>Neocallimastigales</taxon>
        <taxon>Neocallimastigaceae</taxon>
        <taxon>Neocallimastix</taxon>
    </lineage>
</organism>